<dbReference type="InterPro" id="IPR049874">
    <property type="entry name" value="ROK_cs"/>
</dbReference>
<comment type="caution">
    <text evidence="4">The sequence shown here is derived from an EMBL/GenBank/DDBJ whole genome shotgun (WGS) entry which is preliminary data.</text>
</comment>
<accession>A0ABR7DDP5</accession>
<dbReference type="PROSITE" id="PS01125">
    <property type="entry name" value="ROK"/>
    <property type="match status" value="1"/>
</dbReference>
<dbReference type="SUPFAM" id="SSF46785">
    <property type="entry name" value="Winged helix' DNA-binding domain"/>
    <property type="match status" value="1"/>
</dbReference>
<keyword evidence="5" id="KW-1185">Reference proteome</keyword>
<dbReference type="Proteomes" id="UP000596929">
    <property type="component" value="Unassembled WGS sequence"/>
</dbReference>
<evidence type="ECO:0000256" key="3">
    <source>
        <dbReference type="ARBA" id="ARBA00022629"/>
    </source>
</evidence>
<dbReference type="PANTHER" id="PTHR18964">
    <property type="entry name" value="ROK (REPRESSOR, ORF, KINASE) FAMILY"/>
    <property type="match status" value="1"/>
</dbReference>
<dbReference type="EMBL" id="JACOOO010000025">
    <property type="protein sequence ID" value="MBC5629534.1"/>
    <property type="molecule type" value="Genomic_DNA"/>
</dbReference>
<dbReference type="SUPFAM" id="SSF53067">
    <property type="entry name" value="Actin-like ATPase domain"/>
    <property type="match status" value="1"/>
</dbReference>
<dbReference type="InterPro" id="IPR043129">
    <property type="entry name" value="ATPase_NBD"/>
</dbReference>
<proteinExistence type="inferred from homology"/>
<keyword evidence="3" id="KW-0119">Carbohydrate metabolism</keyword>
<name>A0ABR7DDP5_9CLOT</name>
<sequence length="406" mass="43993">MSKVVKGSFELMKKLNVEAILKVIKNNGSLSRADIAKLTGLTPASVTNITKILIESDYLIERGIGESSGGRPPIILEINIKARYIIGVSIGVGSIDVVLTDLGAEIVAKKSIYIDESNVSEEYVFANLVNLINEVVEISEIDRNKIVGIGVAMHGVVNPTLGISQYAPYYNWENVNVKSVLEEKFEYPVFLDNDVRAIALGESLFGAAKRIDNFVAINISNGIGAGIIIDNKPYYGVDYSAGEIGHMVVEQDGALCNCGNYGCLESVASNRSVERKVIRSIKQGAKTLLTNEVEDIEKISIRDISIAASKGDELSITVLKETARYIGVGISGLVNILNPKLIVLVGEIFEQDKIMIKTLSEVVKKRGLKISSENVKILKSDLGENAAVIGAATLVIQEVFKGREFM</sequence>
<comment type="function">
    <text evidence="1">Transcriptional repressor of xylose-utilizing enzymes.</text>
</comment>
<organism evidence="4 5">
    <name type="scientific">Clostridium hominis</name>
    <dbReference type="NCBI Taxonomy" id="2763036"/>
    <lineage>
        <taxon>Bacteria</taxon>
        <taxon>Bacillati</taxon>
        <taxon>Bacillota</taxon>
        <taxon>Clostridia</taxon>
        <taxon>Eubacteriales</taxon>
        <taxon>Clostridiaceae</taxon>
        <taxon>Clostridium</taxon>
    </lineage>
</organism>
<dbReference type="Gene3D" id="3.30.420.40">
    <property type="match status" value="2"/>
</dbReference>
<keyword evidence="3" id="KW-0859">Xylose metabolism</keyword>
<dbReference type="Pfam" id="PF13412">
    <property type="entry name" value="HTH_24"/>
    <property type="match status" value="1"/>
</dbReference>
<dbReference type="PANTHER" id="PTHR18964:SF149">
    <property type="entry name" value="BIFUNCTIONAL UDP-N-ACETYLGLUCOSAMINE 2-EPIMERASE_N-ACETYLMANNOSAMINE KINASE"/>
    <property type="match status" value="1"/>
</dbReference>
<dbReference type="RefSeq" id="WP_186860218.1">
    <property type="nucleotide sequence ID" value="NZ_JACOOO010000025.1"/>
</dbReference>
<dbReference type="CDD" id="cd24076">
    <property type="entry name" value="ASKHA_ATPase_ROK_BsXylR-like"/>
    <property type="match status" value="1"/>
</dbReference>
<dbReference type="Gene3D" id="1.10.10.10">
    <property type="entry name" value="Winged helix-like DNA-binding domain superfamily/Winged helix DNA-binding domain"/>
    <property type="match status" value="1"/>
</dbReference>
<evidence type="ECO:0000313" key="5">
    <source>
        <dbReference type="Proteomes" id="UP000596929"/>
    </source>
</evidence>
<dbReference type="Pfam" id="PF00480">
    <property type="entry name" value="ROK"/>
    <property type="match status" value="1"/>
</dbReference>
<dbReference type="InterPro" id="IPR000600">
    <property type="entry name" value="ROK"/>
</dbReference>
<comment type="similarity">
    <text evidence="2">Belongs to the ROK (NagC/XylR) family.</text>
</comment>
<gene>
    <name evidence="4" type="ORF">H8S20_11605</name>
</gene>
<evidence type="ECO:0000256" key="1">
    <source>
        <dbReference type="ARBA" id="ARBA00002486"/>
    </source>
</evidence>
<dbReference type="InterPro" id="IPR036390">
    <property type="entry name" value="WH_DNA-bd_sf"/>
</dbReference>
<reference evidence="4 5" key="1">
    <citation type="submission" date="2020-08" db="EMBL/GenBank/DDBJ databases">
        <title>Genome public.</title>
        <authorList>
            <person name="Liu C."/>
            <person name="Sun Q."/>
        </authorList>
    </citation>
    <scope>NUCLEOTIDE SEQUENCE [LARGE SCALE GENOMIC DNA]</scope>
    <source>
        <strain evidence="4 5">NSJ-6</strain>
    </source>
</reference>
<protein>
    <submittedName>
        <fullName evidence="4">ROK family transcriptional regulator</fullName>
    </submittedName>
</protein>
<evidence type="ECO:0000256" key="2">
    <source>
        <dbReference type="ARBA" id="ARBA00006479"/>
    </source>
</evidence>
<evidence type="ECO:0000313" key="4">
    <source>
        <dbReference type="EMBL" id="MBC5629534.1"/>
    </source>
</evidence>
<dbReference type="InterPro" id="IPR036388">
    <property type="entry name" value="WH-like_DNA-bd_sf"/>
</dbReference>